<dbReference type="InterPro" id="IPR002475">
    <property type="entry name" value="Bcl2-like"/>
</dbReference>
<keyword evidence="3" id="KW-0812">Transmembrane</keyword>
<sequence length="198" mass="22323">SFIQTLQCCGASYLQMCLICTLYSLQMFSSFVVKWIQRHALSKVPILQEALGVTALCDPQQQKVSDAFQVVADEVDGEGGIKKLIEVPSFTPSKEVFVKIVRELFSDGEINWGRVVTVFCFAGMFVLKAHESKICELIKTIISWIIDFFREKVLGWIKEQGGWEGIFSYVGIPMWQFLGIFLAGVVTTLVVVHKMRAE</sequence>
<dbReference type="Ensembl" id="ENSCVAT00000003860.1">
    <property type="protein sequence ID" value="ENSCVAP00000024568.1"/>
    <property type="gene ID" value="ENSCVAG00000008906.1"/>
</dbReference>
<dbReference type="Proteomes" id="UP000265020">
    <property type="component" value="Unassembled WGS sequence"/>
</dbReference>
<dbReference type="GO" id="GO:0001836">
    <property type="term" value="P:release of cytochrome c from mitochondria"/>
    <property type="evidence" value="ECO:0007669"/>
    <property type="project" value="TreeGrafter"/>
</dbReference>
<reference evidence="5" key="1">
    <citation type="submission" date="2025-08" db="UniProtKB">
        <authorList>
            <consortium name="Ensembl"/>
        </authorList>
    </citation>
    <scope>IDENTIFICATION</scope>
</reference>
<dbReference type="OMA" id="TVFSFTC"/>
<evidence type="ECO:0000256" key="3">
    <source>
        <dbReference type="SAM" id="Phobius"/>
    </source>
</evidence>
<evidence type="ECO:0000259" key="4">
    <source>
        <dbReference type="SMART" id="SM00337"/>
    </source>
</evidence>
<keyword evidence="6" id="KW-1185">Reference proteome</keyword>
<dbReference type="STRING" id="28743.ENSCVAP00000024568"/>
<dbReference type="Gene3D" id="1.10.437.10">
    <property type="entry name" value="Blc2-like"/>
    <property type="match status" value="1"/>
</dbReference>
<dbReference type="PROSITE" id="PS01080">
    <property type="entry name" value="BH1"/>
    <property type="match status" value="1"/>
</dbReference>
<dbReference type="Pfam" id="PF00452">
    <property type="entry name" value="Bcl-2"/>
    <property type="match status" value="1"/>
</dbReference>
<dbReference type="GO" id="GO:0008630">
    <property type="term" value="P:intrinsic apoptotic signaling pathway in response to DNA damage"/>
    <property type="evidence" value="ECO:0007669"/>
    <property type="project" value="TreeGrafter"/>
</dbReference>
<feature type="transmembrane region" description="Helical" evidence="3">
    <location>
        <begin position="112"/>
        <end position="130"/>
    </location>
</feature>
<protein>
    <submittedName>
        <fullName evidence="5">BCL2 associated X, apoptosis regulator a</fullName>
    </submittedName>
</protein>
<dbReference type="AlphaFoldDB" id="A0A3Q2DXF3"/>
<dbReference type="InterPro" id="IPR046371">
    <property type="entry name" value="Bcl-2_BH1-3"/>
</dbReference>
<dbReference type="GO" id="GO:0051400">
    <property type="term" value="F:BH domain binding"/>
    <property type="evidence" value="ECO:0007669"/>
    <property type="project" value="TreeGrafter"/>
</dbReference>
<dbReference type="PANTHER" id="PTHR11256:SF42">
    <property type="entry name" value="APOPTOSIS REGULATOR BAX"/>
    <property type="match status" value="1"/>
</dbReference>
<dbReference type="InterPro" id="IPR026298">
    <property type="entry name" value="Bcl-2_fam"/>
</dbReference>
<keyword evidence="3" id="KW-0472">Membrane</keyword>
<reference evidence="5" key="2">
    <citation type="submission" date="2025-09" db="UniProtKB">
        <authorList>
            <consortium name="Ensembl"/>
        </authorList>
    </citation>
    <scope>IDENTIFICATION</scope>
</reference>
<keyword evidence="3" id="KW-1133">Transmembrane helix</keyword>
<name>A0A3Q2DXF3_CYPVA</name>
<feature type="transmembrane region" description="Helical" evidence="3">
    <location>
        <begin position="166"/>
        <end position="192"/>
    </location>
</feature>
<feature type="domain" description="Bcl-2 Bcl-2 homology region 1-3" evidence="4">
    <location>
        <begin position="68"/>
        <end position="163"/>
    </location>
</feature>
<dbReference type="GO" id="GO:0015267">
    <property type="term" value="F:channel activity"/>
    <property type="evidence" value="ECO:0007669"/>
    <property type="project" value="TreeGrafter"/>
</dbReference>
<dbReference type="PANTHER" id="PTHR11256">
    <property type="entry name" value="BCL-2 RELATED"/>
    <property type="match status" value="1"/>
</dbReference>
<evidence type="ECO:0000313" key="5">
    <source>
        <dbReference type="Ensembl" id="ENSCVAP00000024568.1"/>
    </source>
</evidence>
<dbReference type="PRINTS" id="PR01862">
    <property type="entry name" value="BCL2FAMILY"/>
</dbReference>
<dbReference type="GO" id="GO:0097192">
    <property type="term" value="P:extrinsic apoptotic signaling pathway in absence of ligand"/>
    <property type="evidence" value="ECO:0007669"/>
    <property type="project" value="TreeGrafter"/>
</dbReference>
<evidence type="ECO:0000313" key="6">
    <source>
        <dbReference type="Proteomes" id="UP000265020"/>
    </source>
</evidence>
<dbReference type="GO" id="GO:0008053">
    <property type="term" value="P:mitochondrial fusion"/>
    <property type="evidence" value="ECO:0007669"/>
    <property type="project" value="TreeGrafter"/>
</dbReference>
<feature type="transmembrane region" description="Helical" evidence="3">
    <location>
        <begin position="12"/>
        <end position="33"/>
    </location>
</feature>
<dbReference type="CDD" id="cd06845">
    <property type="entry name" value="Bcl-2_like"/>
    <property type="match status" value="1"/>
</dbReference>
<evidence type="ECO:0000256" key="1">
    <source>
        <dbReference type="ARBA" id="ARBA00009458"/>
    </source>
</evidence>
<accession>A0A3Q2DXF3</accession>
<dbReference type="GO" id="GO:0005741">
    <property type="term" value="C:mitochondrial outer membrane"/>
    <property type="evidence" value="ECO:0007669"/>
    <property type="project" value="TreeGrafter"/>
</dbReference>
<dbReference type="InterPro" id="IPR036834">
    <property type="entry name" value="Bcl-2-like_sf"/>
</dbReference>
<proteinExistence type="inferred from homology"/>
<keyword evidence="2" id="KW-0053">Apoptosis</keyword>
<dbReference type="InterPro" id="IPR020717">
    <property type="entry name" value="Bcl2_BH1_motif_CS"/>
</dbReference>
<dbReference type="SMART" id="SM00337">
    <property type="entry name" value="BCL"/>
    <property type="match status" value="1"/>
</dbReference>
<dbReference type="GeneTree" id="ENSGT01130000278292"/>
<organism evidence="5 6">
    <name type="scientific">Cyprinodon variegatus</name>
    <name type="common">Sheepshead minnow</name>
    <dbReference type="NCBI Taxonomy" id="28743"/>
    <lineage>
        <taxon>Eukaryota</taxon>
        <taxon>Metazoa</taxon>
        <taxon>Chordata</taxon>
        <taxon>Craniata</taxon>
        <taxon>Vertebrata</taxon>
        <taxon>Euteleostomi</taxon>
        <taxon>Actinopterygii</taxon>
        <taxon>Neopterygii</taxon>
        <taxon>Teleostei</taxon>
        <taxon>Neoteleostei</taxon>
        <taxon>Acanthomorphata</taxon>
        <taxon>Ovalentaria</taxon>
        <taxon>Atherinomorphae</taxon>
        <taxon>Cyprinodontiformes</taxon>
        <taxon>Cyprinodontidae</taxon>
        <taxon>Cyprinodon</taxon>
    </lineage>
</organism>
<comment type="similarity">
    <text evidence="1">Belongs to the Bcl-2 family.</text>
</comment>
<dbReference type="PROSITE" id="PS50062">
    <property type="entry name" value="BCL2_FAMILY"/>
    <property type="match status" value="1"/>
</dbReference>
<dbReference type="SUPFAM" id="SSF56854">
    <property type="entry name" value="Bcl-2 inhibitors of programmed cell death"/>
    <property type="match status" value="1"/>
</dbReference>
<evidence type="ECO:0000256" key="2">
    <source>
        <dbReference type="ARBA" id="ARBA00022703"/>
    </source>
</evidence>
<dbReference type="GO" id="GO:0042981">
    <property type="term" value="P:regulation of apoptotic process"/>
    <property type="evidence" value="ECO:0007669"/>
    <property type="project" value="InterPro"/>
</dbReference>